<dbReference type="Proteomes" id="UP001139410">
    <property type="component" value="Unassembled WGS sequence"/>
</dbReference>
<dbReference type="InterPro" id="IPR038732">
    <property type="entry name" value="HpyO/CreE_NAD-binding"/>
</dbReference>
<comment type="caution">
    <text evidence="2">The sequence shown here is derived from an EMBL/GenBank/DDBJ whole genome shotgun (WGS) entry which is preliminary data.</text>
</comment>
<dbReference type="RefSeq" id="WP_235067091.1">
    <property type="nucleotide sequence ID" value="NZ_JAKFGM010000001.1"/>
</dbReference>
<dbReference type="SUPFAM" id="SSF51905">
    <property type="entry name" value="FAD/NAD(P)-binding domain"/>
    <property type="match status" value="1"/>
</dbReference>
<evidence type="ECO:0000313" key="2">
    <source>
        <dbReference type="EMBL" id="MCF2514635.1"/>
    </source>
</evidence>
<dbReference type="AlphaFoldDB" id="A0A9X1QJP4"/>
<dbReference type="Pfam" id="PF13454">
    <property type="entry name" value="NAD_binding_9"/>
    <property type="match status" value="1"/>
</dbReference>
<evidence type="ECO:0000259" key="1">
    <source>
        <dbReference type="Pfam" id="PF13454"/>
    </source>
</evidence>
<dbReference type="PANTHER" id="PTHR40254:SF1">
    <property type="entry name" value="BLR0577 PROTEIN"/>
    <property type="match status" value="1"/>
</dbReference>
<proteinExistence type="predicted"/>
<dbReference type="InterPro" id="IPR052189">
    <property type="entry name" value="L-asp_N-monooxygenase_NS-form"/>
</dbReference>
<feature type="domain" description="FAD-dependent urate hydroxylase HpyO/Asp monooxygenase CreE-like FAD/NAD(P)-binding" evidence="1">
    <location>
        <begin position="11"/>
        <end position="150"/>
    </location>
</feature>
<dbReference type="InterPro" id="IPR036188">
    <property type="entry name" value="FAD/NAD-bd_sf"/>
</dbReference>
<gene>
    <name evidence="2" type="ORF">LVY65_06090</name>
</gene>
<accession>A0A9X1QJP4</accession>
<dbReference type="EMBL" id="JAKFGM010000001">
    <property type="protein sequence ID" value="MCF2514635.1"/>
    <property type="molecule type" value="Genomic_DNA"/>
</dbReference>
<dbReference type="PANTHER" id="PTHR40254">
    <property type="entry name" value="BLR0577 PROTEIN"/>
    <property type="match status" value="1"/>
</dbReference>
<reference evidence="2" key="1">
    <citation type="submission" date="2022-01" db="EMBL/GenBank/DDBJ databases">
        <authorList>
            <person name="Jo J.-H."/>
            <person name="Im W.-T."/>
        </authorList>
    </citation>
    <scope>NUCLEOTIDE SEQUENCE</scope>
    <source>
        <strain evidence="2">G124</strain>
    </source>
</reference>
<evidence type="ECO:0000313" key="3">
    <source>
        <dbReference type="Proteomes" id="UP001139410"/>
    </source>
</evidence>
<dbReference type="Gene3D" id="3.50.50.60">
    <property type="entry name" value="FAD/NAD(P)-binding domain"/>
    <property type="match status" value="2"/>
</dbReference>
<keyword evidence="3" id="KW-1185">Reference proteome</keyword>
<name>A0A9X1QJP4_9SPHN</name>
<sequence>MKSDGFAADVVIVGGGFSGTMLAAELARRGVKSLLIEGNGRAGRGTAYSTDEAAHLLNVPAGKMAAWADRPDDFAKAVKAEGYGPGDFVPRKRFGDYLRSTLDAARSSGLVATAERRAVGVQRLNDGWSVGLDDGSEVDARALVLAQGNQPPGTLGFARSIPEHLFINDPWSDGGRAAVARVAASGADVLIIGTGLTMVDVVLSLDEAGHRGRIVALSRRGLAPRGHSAFDSAPVDLDDVPQGSVLGLWRWLRRRGAKVGWRAAVDSLRPHSHALWQALDDGQQRRFIRHARPWWDVHRHRIAPEVAARIARLIGEDRLEIVAGRIVSMREEEGALWVEIARRGASAPSGGEPQSFALTVNCTGPLGSIADSGDKVLQDLFKAGLARPDGLGMGLKVDNGSRVLGAEQAWALGPLTKGKFWEIVAVPDIRGQVAAVAADIAMELEHAVQS</sequence>
<organism evidence="2 3">
    <name type="scientific">Sphingomonas cremea</name>
    <dbReference type="NCBI Taxonomy" id="2904799"/>
    <lineage>
        <taxon>Bacteria</taxon>
        <taxon>Pseudomonadati</taxon>
        <taxon>Pseudomonadota</taxon>
        <taxon>Alphaproteobacteria</taxon>
        <taxon>Sphingomonadales</taxon>
        <taxon>Sphingomonadaceae</taxon>
        <taxon>Sphingomonas</taxon>
    </lineage>
</organism>
<protein>
    <submittedName>
        <fullName evidence="2">FAD/NAD(P)-binding protein</fullName>
    </submittedName>
</protein>